<evidence type="ECO:0000313" key="1">
    <source>
        <dbReference type="EMBL" id="KAK3218597.1"/>
    </source>
</evidence>
<dbReference type="AlphaFoldDB" id="A0AAE0AI98"/>
<evidence type="ECO:0000313" key="2">
    <source>
        <dbReference type="Proteomes" id="UP001281410"/>
    </source>
</evidence>
<organism evidence="1 2">
    <name type="scientific">Dipteronia sinensis</name>
    <dbReference type="NCBI Taxonomy" id="43782"/>
    <lineage>
        <taxon>Eukaryota</taxon>
        <taxon>Viridiplantae</taxon>
        <taxon>Streptophyta</taxon>
        <taxon>Embryophyta</taxon>
        <taxon>Tracheophyta</taxon>
        <taxon>Spermatophyta</taxon>
        <taxon>Magnoliopsida</taxon>
        <taxon>eudicotyledons</taxon>
        <taxon>Gunneridae</taxon>
        <taxon>Pentapetalae</taxon>
        <taxon>rosids</taxon>
        <taxon>malvids</taxon>
        <taxon>Sapindales</taxon>
        <taxon>Sapindaceae</taxon>
        <taxon>Hippocastanoideae</taxon>
        <taxon>Acereae</taxon>
        <taxon>Dipteronia</taxon>
    </lineage>
</organism>
<name>A0AAE0AI98_9ROSI</name>
<accession>A0AAE0AI98</accession>
<dbReference type="EMBL" id="JANJYJ010000004">
    <property type="protein sequence ID" value="KAK3218597.1"/>
    <property type="molecule type" value="Genomic_DNA"/>
</dbReference>
<protein>
    <submittedName>
        <fullName evidence="1">Uncharacterized protein</fullName>
    </submittedName>
</protein>
<proteinExistence type="predicted"/>
<comment type="caution">
    <text evidence="1">The sequence shown here is derived from an EMBL/GenBank/DDBJ whole genome shotgun (WGS) entry which is preliminary data.</text>
</comment>
<sequence length="62" mass="7189">MGVNPVLDPKYWDIPDAIRTRTVLPWHKKNMSGIPKKLRIPSAEEKRNLDIYGVVWFGGERV</sequence>
<gene>
    <name evidence="1" type="ORF">Dsin_012567</name>
</gene>
<reference evidence="1" key="1">
    <citation type="journal article" date="2023" name="Plant J.">
        <title>Genome sequences and population genomics provide insights into the demographic history, inbreeding, and mutation load of two 'living fossil' tree species of Dipteronia.</title>
        <authorList>
            <person name="Feng Y."/>
            <person name="Comes H.P."/>
            <person name="Chen J."/>
            <person name="Zhu S."/>
            <person name="Lu R."/>
            <person name="Zhang X."/>
            <person name="Li P."/>
            <person name="Qiu J."/>
            <person name="Olsen K.M."/>
            <person name="Qiu Y."/>
        </authorList>
    </citation>
    <scope>NUCLEOTIDE SEQUENCE</scope>
    <source>
        <strain evidence="1">NBL</strain>
    </source>
</reference>
<dbReference type="Proteomes" id="UP001281410">
    <property type="component" value="Unassembled WGS sequence"/>
</dbReference>
<keyword evidence="2" id="KW-1185">Reference proteome</keyword>